<gene>
    <name evidence="5" type="ORF">SAMN04488128_104309</name>
</gene>
<dbReference type="Pfam" id="PF03422">
    <property type="entry name" value="CBM_6"/>
    <property type="match status" value="2"/>
</dbReference>
<dbReference type="SUPFAM" id="SSF49899">
    <property type="entry name" value="Concanavalin A-like lectins/glucanases"/>
    <property type="match status" value="1"/>
</dbReference>
<dbReference type="PROSITE" id="PS51762">
    <property type="entry name" value="GH16_2"/>
    <property type="match status" value="1"/>
</dbReference>
<comment type="similarity">
    <text evidence="1">Belongs to the glycosyl hydrolase 16 family.</text>
</comment>
<dbReference type="InterPro" id="IPR026444">
    <property type="entry name" value="Secre_tail"/>
</dbReference>
<dbReference type="SUPFAM" id="SSF49785">
    <property type="entry name" value="Galactose-binding domain-like"/>
    <property type="match status" value="2"/>
</dbReference>
<dbReference type="InterPro" id="IPR008979">
    <property type="entry name" value="Galactose-bd-like_sf"/>
</dbReference>
<dbReference type="InterPro" id="IPR050546">
    <property type="entry name" value="Glycosyl_Hydrlase_16"/>
</dbReference>
<feature type="domain" description="CBM6" evidence="3">
    <location>
        <begin position="652"/>
        <end position="771"/>
    </location>
</feature>
<dbReference type="NCBIfam" id="TIGR04183">
    <property type="entry name" value="Por_Secre_tail"/>
    <property type="match status" value="1"/>
</dbReference>
<dbReference type="InterPro" id="IPR013320">
    <property type="entry name" value="ConA-like_dom_sf"/>
</dbReference>
<evidence type="ECO:0000313" key="5">
    <source>
        <dbReference type="EMBL" id="SKA37574.1"/>
    </source>
</evidence>
<dbReference type="CDD" id="cd04080">
    <property type="entry name" value="CBM6_cellulase-like"/>
    <property type="match status" value="2"/>
</dbReference>
<keyword evidence="2" id="KW-0732">Signal</keyword>
<evidence type="ECO:0000259" key="4">
    <source>
        <dbReference type="PROSITE" id="PS51762"/>
    </source>
</evidence>
<dbReference type="EMBL" id="FUWZ01000004">
    <property type="protein sequence ID" value="SKA37574.1"/>
    <property type="molecule type" value="Genomic_DNA"/>
</dbReference>
<dbReference type="PANTHER" id="PTHR10963:SF55">
    <property type="entry name" value="GLYCOSIDE HYDROLASE FAMILY 16 PROTEIN"/>
    <property type="match status" value="1"/>
</dbReference>
<dbReference type="InterPro" id="IPR003343">
    <property type="entry name" value="Big_2"/>
</dbReference>
<sequence>MKTSTPKSDARRKISLRRASRLLQTCYDRWKRFSLLLLPLCLLCCSLQAQYLLLDDMEGHGPCSGRWTYYAGNTTTGKVEFGVPNPNPSGLNTSPLVAKFTKDTSCFEYMSASCQLTDSFDLASNSTFKMLVYASTLDEIMFKLQPGNNYSKAVFFTFKPSRINHWEEATYNFQSVKNRTDFNTIAIQYIDGKKANGILYFDLVQGPNPTAIVLKDTTILMGHENGAVLTAQVKGGTFKPTLTATNWTAANLPAGVTISGVQRLNDTTASVTLSGNSPANYSRATLKLSIAGAELATANVTSYTAKGNVVFEGNPNWTLVFADEFNTDGKPDRSKWIVDPRPKGWINGEQQVYTDTTHDNARVRNGRLVITGKRDFPNGNTTDPWSSGRLITQGKFDFLYGKVEVRAKLPRARGSWPAIWLMPTTSAYGGWPKSGELDIMEHVGNNFGTVLSTIHSQNHNWTNGGGITGSKKLMDADTVYHVYAMEWAPDTIRFTFDTMQVLSFANPHTDWKDWPFDQKFHLILNLAIGGGMGGSIVTADWPDSMQVDYARVYQRGLGTPVLDTIMVTPADLSFLPGKQLQYTVKALDQNGYPMTITPQWGITGTGNSITSTGQATLNNSGLVTVTATVDTTTKTGVAFVTRRPANYKPVPVKIQAESFDNSNNTHTEPCSDVGGGLDVSFIGTGNWFEYDIDVPRADTYRVQFRVAVNSASSLRIQLDTTTLQTVSLPASGGWQKWITVTSAPIRLEQGQQTIKIVANKDGWNFNWLSILRADSIPLARVVIKPDSATINTGQSQQFTATGYGQDSSQIAIEPVWSVLGTGANITTGGLFTGTAAGDYQVLATAGAVGDTAIVHVVTPPVLTRIVLTPDSVTVPLRASQQFVAQGYDQRDNPFTFKPAWSVTGSGNAIDTNGVFTAGITPGSYIVTATSGSLSVTTPVTVDYTCTVNDKYEAESASNRAPGPVLEACTDVGGGQNFTSLKAGDWFAYNTLNVPVAGRYTISFRVLSTAASKIWIGHSTYKFDTISVPSTGGVWKTITDTIRLPALNYTGVHILTGNPKFNWFSIDNCAVDEQAGAMAAANAEYPAKETDTKGPVLYPNPTNGQLTLDLRGKPYRRLTVLDIRGNILRQWYIQKGERQISRDISALPAGTYMLILEGDKNNKTFRIIKI</sequence>
<dbReference type="PANTHER" id="PTHR10963">
    <property type="entry name" value="GLYCOSYL HYDROLASE-RELATED"/>
    <property type="match status" value="1"/>
</dbReference>
<dbReference type="AlphaFoldDB" id="A0A1T4TAS1"/>
<evidence type="ECO:0000256" key="2">
    <source>
        <dbReference type="ARBA" id="ARBA00022729"/>
    </source>
</evidence>
<evidence type="ECO:0000313" key="6">
    <source>
        <dbReference type="Proteomes" id="UP000190367"/>
    </source>
</evidence>
<feature type="domain" description="CBM6" evidence="3">
    <location>
        <begin position="949"/>
        <end position="1066"/>
    </location>
</feature>
<dbReference type="InterPro" id="IPR005084">
    <property type="entry name" value="CBM6"/>
</dbReference>
<dbReference type="GO" id="GO:0030246">
    <property type="term" value="F:carbohydrate binding"/>
    <property type="evidence" value="ECO:0007669"/>
    <property type="project" value="InterPro"/>
</dbReference>
<protein>
    <submittedName>
        <fullName evidence="5">Por secretion system C-terminal sorting domain-containing protein</fullName>
    </submittedName>
</protein>
<dbReference type="SMART" id="SM00635">
    <property type="entry name" value="BID_2"/>
    <property type="match status" value="3"/>
</dbReference>
<keyword evidence="6" id="KW-1185">Reference proteome</keyword>
<dbReference type="STRING" id="634771.SAMN04488128_104309"/>
<dbReference type="CDD" id="cd08023">
    <property type="entry name" value="GH16_laminarinase_like"/>
    <property type="match status" value="1"/>
</dbReference>
<organism evidence="5 6">
    <name type="scientific">Chitinophaga eiseniae</name>
    <dbReference type="NCBI Taxonomy" id="634771"/>
    <lineage>
        <taxon>Bacteria</taxon>
        <taxon>Pseudomonadati</taxon>
        <taxon>Bacteroidota</taxon>
        <taxon>Chitinophagia</taxon>
        <taxon>Chitinophagales</taxon>
        <taxon>Chitinophagaceae</taxon>
        <taxon>Chitinophaga</taxon>
    </lineage>
</organism>
<feature type="domain" description="GH16" evidence="4">
    <location>
        <begin position="309"/>
        <end position="558"/>
    </location>
</feature>
<proteinExistence type="inferred from homology"/>
<dbReference type="Gene3D" id="2.60.40.1080">
    <property type="match status" value="2"/>
</dbReference>
<evidence type="ECO:0000259" key="3">
    <source>
        <dbReference type="PROSITE" id="PS51175"/>
    </source>
</evidence>
<accession>A0A1T4TAS1</accession>
<name>A0A1T4TAS1_9BACT</name>
<dbReference type="Proteomes" id="UP000190367">
    <property type="component" value="Unassembled WGS sequence"/>
</dbReference>
<dbReference type="GO" id="GO:0005975">
    <property type="term" value="P:carbohydrate metabolic process"/>
    <property type="evidence" value="ECO:0007669"/>
    <property type="project" value="InterPro"/>
</dbReference>
<dbReference type="Pfam" id="PF02368">
    <property type="entry name" value="Big_2"/>
    <property type="match status" value="1"/>
</dbReference>
<dbReference type="SMART" id="SM00606">
    <property type="entry name" value="CBD_IV"/>
    <property type="match status" value="2"/>
</dbReference>
<dbReference type="PROSITE" id="PS51175">
    <property type="entry name" value="CBM6"/>
    <property type="match status" value="2"/>
</dbReference>
<dbReference type="Gene3D" id="2.60.120.260">
    <property type="entry name" value="Galactose-binding domain-like"/>
    <property type="match status" value="2"/>
</dbReference>
<dbReference type="GO" id="GO:0004553">
    <property type="term" value="F:hydrolase activity, hydrolyzing O-glycosyl compounds"/>
    <property type="evidence" value="ECO:0007669"/>
    <property type="project" value="InterPro"/>
</dbReference>
<dbReference type="Pfam" id="PF00722">
    <property type="entry name" value="Glyco_hydro_16"/>
    <property type="match status" value="1"/>
</dbReference>
<dbReference type="InterPro" id="IPR000757">
    <property type="entry name" value="Beta-glucanase-like"/>
</dbReference>
<evidence type="ECO:0000256" key="1">
    <source>
        <dbReference type="ARBA" id="ARBA00006865"/>
    </source>
</evidence>
<dbReference type="Gene3D" id="2.60.120.200">
    <property type="match status" value="1"/>
</dbReference>
<reference evidence="6" key="1">
    <citation type="submission" date="2017-02" db="EMBL/GenBank/DDBJ databases">
        <authorList>
            <person name="Varghese N."/>
            <person name="Submissions S."/>
        </authorList>
    </citation>
    <scope>NUCLEOTIDE SEQUENCE [LARGE SCALE GENOMIC DNA]</scope>
    <source>
        <strain evidence="6">DSM 22224</strain>
    </source>
</reference>
<dbReference type="Pfam" id="PF18962">
    <property type="entry name" value="Por_Secre_tail"/>
    <property type="match status" value="1"/>
</dbReference>
<dbReference type="InterPro" id="IPR006584">
    <property type="entry name" value="Cellulose-bd_IV"/>
</dbReference>